<dbReference type="AlphaFoldDB" id="A0A1H4B9J4"/>
<evidence type="ECO:0000256" key="5">
    <source>
        <dbReference type="ARBA" id="ARBA00038437"/>
    </source>
</evidence>
<organism evidence="8 9">
    <name type="scientific">Arachidicoccus rhizosphaerae</name>
    <dbReference type="NCBI Taxonomy" id="551991"/>
    <lineage>
        <taxon>Bacteria</taxon>
        <taxon>Pseudomonadati</taxon>
        <taxon>Bacteroidota</taxon>
        <taxon>Chitinophagia</taxon>
        <taxon>Chitinophagales</taxon>
        <taxon>Chitinophagaceae</taxon>
        <taxon>Arachidicoccus</taxon>
    </lineage>
</organism>
<dbReference type="GO" id="GO:0003724">
    <property type="term" value="F:RNA helicase activity"/>
    <property type="evidence" value="ECO:0007669"/>
    <property type="project" value="TreeGrafter"/>
</dbReference>
<dbReference type="SMART" id="SM00490">
    <property type="entry name" value="HELICc"/>
    <property type="match status" value="1"/>
</dbReference>
<dbReference type="InterPro" id="IPR050079">
    <property type="entry name" value="DEAD_box_RNA_helicase"/>
</dbReference>
<dbReference type="PROSITE" id="PS51192">
    <property type="entry name" value="HELICASE_ATP_BIND_1"/>
    <property type="match status" value="1"/>
</dbReference>
<keyword evidence="2" id="KW-0378">Hydrolase</keyword>
<keyword evidence="9" id="KW-1185">Reference proteome</keyword>
<name>A0A1H4B9J4_9BACT</name>
<dbReference type="InterPro" id="IPR014001">
    <property type="entry name" value="Helicase_ATP-bd"/>
</dbReference>
<proteinExistence type="inferred from homology"/>
<dbReference type="OrthoDB" id="634931at2"/>
<feature type="domain" description="Helicase C-terminal" evidence="7">
    <location>
        <begin position="220"/>
        <end position="367"/>
    </location>
</feature>
<sequence length="440" mass="49686">MENNLEAQLERLGIKALNELQESMLNATLKQEDILLLSQTGSGKTLAFLLPLSRDINPDLRQNQAIVIAPSRELALQIENVFRSLQTGLSVTCCYGGHKREIEENNLSANPALIIGTPGRLADHLRRGNIDPTGIKTLVLDEFDKCLELGFSDEITFIKGSLINLDRKWLISATHLMESPAGFELENINTLDFRSAQMESAPRLEQKLLSFDNTISRQQAAFELICTLQGRSSIIFCNQRDHVETLYQYLKQQGLDLVYYHGAMEQRDRDSALNRFRNGTVNLLITTDLASRGLDIAQIRYIIHYQLPETEQIFIHRNGRTARMDKSGAAIVMIGPEQYLPEYMDPDMEKIILDPNQPLPPKSKWVTLYVAAGKKNKVGKIDIVGFLTKTGGVKKEDIGLIEVKDFSSFVAINRHKVTKLLTNIKEQRLKNKKVKIEVAK</sequence>
<dbReference type="PROSITE" id="PS51194">
    <property type="entry name" value="HELICASE_CTER"/>
    <property type="match status" value="1"/>
</dbReference>
<dbReference type="InterPro" id="IPR044742">
    <property type="entry name" value="DEAD/DEAH_RhlB"/>
</dbReference>
<dbReference type="SUPFAM" id="SSF52540">
    <property type="entry name" value="P-loop containing nucleoside triphosphate hydrolases"/>
    <property type="match status" value="1"/>
</dbReference>
<keyword evidence="4" id="KW-0067">ATP-binding</keyword>
<dbReference type="InterPro" id="IPR011545">
    <property type="entry name" value="DEAD/DEAH_box_helicase_dom"/>
</dbReference>
<dbReference type="PANTHER" id="PTHR47959">
    <property type="entry name" value="ATP-DEPENDENT RNA HELICASE RHLE-RELATED"/>
    <property type="match status" value="1"/>
</dbReference>
<keyword evidence="1" id="KW-0547">Nucleotide-binding</keyword>
<accession>A0A1H4B9J4</accession>
<keyword evidence="3 8" id="KW-0347">Helicase</keyword>
<comment type="similarity">
    <text evidence="5">Belongs to the DEAD box helicase family.</text>
</comment>
<evidence type="ECO:0000256" key="3">
    <source>
        <dbReference type="ARBA" id="ARBA00022806"/>
    </source>
</evidence>
<dbReference type="GO" id="GO:0005829">
    <property type="term" value="C:cytosol"/>
    <property type="evidence" value="ECO:0007669"/>
    <property type="project" value="TreeGrafter"/>
</dbReference>
<evidence type="ECO:0000256" key="4">
    <source>
        <dbReference type="ARBA" id="ARBA00022840"/>
    </source>
</evidence>
<evidence type="ECO:0000313" key="8">
    <source>
        <dbReference type="EMBL" id="SEA44810.1"/>
    </source>
</evidence>
<dbReference type="SMART" id="SM00487">
    <property type="entry name" value="DEXDc"/>
    <property type="match status" value="1"/>
</dbReference>
<reference evidence="8 9" key="1">
    <citation type="submission" date="2016-10" db="EMBL/GenBank/DDBJ databases">
        <authorList>
            <person name="de Groot N.N."/>
        </authorList>
    </citation>
    <scope>NUCLEOTIDE SEQUENCE [LARGE SCALE GENOMIC DNA]</scope>
    <source>
        <strain evidence="8 9">Vu-144</strain>
    </source>
</reference>
<evidence type="ECO:0000259" key="7">
    <source>
        <dbReference type="PROSITE" id="PS51194"/>
    </source>
</evidence>
<dbReference type="Pfam" id="PF00271">
    <property type="entry name" value="Helicase_C"/>
    <property type="match status" value="1"/>
</dbReference>
<dbReference type="GO" id="GO:0003676">
    <property type="term" value="F:nucleic acid binding"/>
    <property type="evidence" value="ECO:0007669"/>
    <property type="project" value="InterPro"/>
</dbReference>
<dbReference type="Pfam" id="PF03880">
    <property type="entry name" value="DbpA"/>
    <property type="match status" value="1"/>
</dbReference>
<gene>
    <name evidence="8" type="ORF">SAMN05192529_11935</name>
</gene>
<evidence type="ECO:0000313" key="9">
    <source>
        <dbReference type="Proteomes" id="UP000199041"/>
    </source>
</evidence>
<dbReference type="Pfam" id="PF00270">
    <property type="entry name" value="DEAD"/>
    <property type="match status" value="1"/>
</dbReference>
<dbReference type="RefSeq" id="WP_091399902.1">
    <property type="nucleotide sequence ID" value="NZ_FNQY01000019.1"/>
</dbReference>
<evidence type="ECO:0000256" key="1">
    <source>
        <dbReference type="ARBA" id="ARBA00022741"/>
    </source>
</evidence>
<dbReference type="CDD" id="cd00268">
    <property type="entry name" value="DEADc"/>
    <property type="match status" value="1"/>
</dbReference>
<dbReference type="CDD" id="cd18787">
    <property type="entry name" value="SF2_C_DEAD"/>
    <property type="match status" value="1"/>
</dbReference>
<feature type="domain" description="Helicase ATP-binding" evidence="6">
    <location>
        <begin position="25"/>
        <end position="193"/>
    </location>
</feature>
<dbReference type="STRING" id="551991.SAMN05192529_11935"/>
<dbReference type="EMBL" id="FNQY01000019">
    <property type="protein sequence ID" value="SEA44810.1"/>
    <property type="molecule type" value="Genomic_DNA"/>
</dbReference>
<protein>
    <submittedName>
        <fullName evidence="8">Superfamily II DNA and RNA helicase</fullName>
    </submittedName>
</protein>
<dbReference type="InterPro" id="IPR005580">
    <property type="entry name" value="DbpA/CsdA_RNA-bd_dom"/>
</dbReference>
<dbReference type="InterPro" id="IPR027417">
    <property type="entry name" value="P-loop_NTPase"/>
</dbReference>
<dbReference type="GO" id="GO:0016787">
    <property type="term" value="F:hydrolase activity"/>
    <property type="evidence" value="ECO:0007669"/>
    <property type="project" value="UniProtKB-KW"/>
</dbReference>
<dbReference type="Gene3D" id="3.40.50.300">
    <property type="entry name" value="P-loop containing nucleotide triphosphate hydrolases"/>
    <property type="match status" value="2"/>
</dbReference>
<dbReference type="PANTHER" id="PTHR47959:SF1">
    <property type="entry name" value="ATP-DEPENDENT RNA HELICASE DBPA"/>
    <property type="match status" value="1"/>
</dbReference>
<dbReference type="Gene3D" id="3.30.70.330">
    <property type="match status" value="1"/>
</dbReference>
<dbReference type="InterPro" id="IPR012677">
    <property type="entry name" value="Nucleotide-bd_a/b_plait_sf"/>
</dbReference>
<evidence type="ECO:0000256" key="2">
    <source>
        <dbReference type="ARBA" id="ARBA00022801"/>
    </source>
</evidence>
<dbReference type="GO" id="GO:0005524">
    <property type="term" value="F:ATP binding"/>
    <property type="evidence" value="ECO:0007669"/>
    <property type="project" value="UniProtKB-KW"/>
</dbReference>
<dbReference type="Proteomes" id="UP000199041">
    <property type="component" value="Unassembled WGS sequence"/>
</dbReference>
<dbReference type="InterPro" id="IPR001650">
    <property type="entry name" value="Helicase_C-like"/>
</dbReference>
<evidence type="ECO:0000259" key="6">
    <source>
        <dbReference type="PROSITE" id="PS51192"/>
    </source>
</evidence>